<comment type="caution">
    <text evidence="4">The sequence shown here is derived from an EMBL/GenBank/DDBJ whole genome shotgun (WGS) entry which is preliminary data.</text>
</comment>
<dbReference type="InterPro" id="IPR001296">
    <property type="entry name" value="Glyco_trans_1"/>
</dbReference>
<dbReference type="Proteomes" id="UP001501508">
    <property type="component" value="Unassembled WGS sequence"/>
</dbReference>
<evidence type="ECO:0000313" key="5">
    <source>
        <dbReference type="Proteomes" id="UP001501508"/>
    </source>
</evidence>
<evidence type="ECO:0000313" key="4">
    <source>
        <dbReference type="EMBL" id="GAA4447230.1"/>
    </source>
</evidence>
<reference evidence="5" key="1">
    <citation type="journal article" date="2019" name="Int. J. Syst. Evol. Microbiol.">
        <title>The Global Catalogue of Microorganisms (GCM) 10K type strain sequencing project: providing services to taxonomists for standard genome sequencing and annotation.</title>
        <authorList>
            <consortium name="The Broad Institute Genomics Platform"/>
            <consortium name="The Broad Institute Genome Sequencing Center for Infectious Disease"/>
            <person name="Wu L."/>
            <person name="Ma J."/>
        </authorList>
    </citation>
    <scope>NUCLEOTIDE SEQUENCE [LARGE SCALE GENOMIC DNA]</scope>
    <source>
        <strain evidence="5">JCM 31920</strain>
    </source>
</reference>
<keyword evidence="5" id="KW-1185">Reference proteome</keyword>
<dbReference type="PANTHER" id="PTHR46401">
    <property type="entry name" value="GLYCOSYLTRANSFERASE WBBK-RELATED"/>
    <property type="match status" value="1"/>
</dbReference>
<name>A0ABP8MCB6_9BACT</name>
<feature type="domain" description="Glycosyl transferase family 1" evidence="2">
    <location>
        <begin position="177"/>
        <end position="295"/>
    </location>
</feature>
<dbReference type="Gene3D" id="3.40.50.2000">
    <property type="entry name" value="Glycogen Phosphorylase B"/>
    <property type="match status" value="2"/>
</dbReference>
<accession>A0ABP8MCB6</accession>
<proteinExistence type="predicted"/>
<sequence>MLKNIIFDCERMKYEHSGLYHFCYQLGNHLVENIDGEKEKLTFFSPNKNANLWSRQNRIMQNSMQKFWMPALDGYDVWHATYQSSNYLPRRNKRIKVVLTIHDLNFLYEEKNPRKTKKHLNHLQDNIDRSDAIICISEFCKKDVLNHCRVGDKPVYMIHNGNNHLSNPQLDSRSYHPKKPFLFSLGAICRKKNFHVLLPLLKFNRHLELLIAGVTQDRSYLNDIWSLARRLRVEDNLRLLGSINESEKSWYYRNCYAFAFPSIAEGFGLPVAEAMSVGKPVFLSDRTSLPEIGSNAAFYFSDFTETHMQNVFENGMQEYSSKNMEDAIIERANSFCWHKAAKQYIEVYRSL</sequence>
<gene>
    <name evidence="4" type="ORF">GCM10023091_41770</name>
</gene>
<dbReference type="Pfam" id="PF13439">
    <property type="entry name" value="Glyco_transf_4"/>
    <property type="match status" value="1"/>
</dbReference>
<keyword evidence="1" id="KW-0808">Transferase</keyword>
<dbReference type="InterPro" id="IPR028098">
    <property type="entry name" value="Glyco_trans_4-like_N"/>
</dbReference>
<dbReference type="EMBL" id="BAABEY010000036">
    <property type="protein sequence ID" value="GAA4447230.1"/>
    <property type="molecule type" value="Genomic_DNA"/>
</dbReference>
<evidence type="ECO:0000256" key="1">
    <source>
        <dbReference type="ARBA" id="ARBA00022679"/>
    </source>
</evidence>
<organism evidence="4 5">
    <name type="scientific">Ravibacter arvi</name>
    <dbReference type="NCBI Taxonomy" id="2051041"/>
    <lineage>
        <taxon>Bacteria</taxon>
        <taxon>Pseudomonadati</taxon>
        <taxon>Bacteroidota</taxon>
        <taxon>Cytophagia</taxon>
        <taxon>Cytophagales</taxon>
        <taxon>Spirosomataceae</taxon>
        <taxon>Ravibacter</taxon>
    </lineage>
</organism>
<dbReference type="CDD" id="cd03809">
    <property type="entry name" value="GT4_MtfB-like"/>
    <property type="match status" value="1"/>
</dbReference>
<feature type="domain" description="Glycosyltransferase subfamily 4-like N-terminal" evidence="3">
    <location>
        <begin position="67"/>
        <end position="161"/>
    </location>
</feature>
<dbReference type="SUPFAM" id="SSF53756">
    <property type="entry name" value="UDP-Glycosyltransferase/glycogen phosphorylase"/>
    <property type="match status" value="1"/>
</dbReference>
<protein>
    <submittedName>
        <fullName evidence="4">Glycosyltransferase family 1 protein</fullName>
    </submittedName>
</protein>
<evidence type="ECO:0000259" key="3">
    <source>
        <dbReference type="Pfam" id="PF13439"/>
    </source>
</evidence>
<evidence type="ECO:0000259" key="2">
    <source>
        <dbReference type="Pfam" id="PF00534"/>
    </source>
</evidence>
<dbReference type="Pfam" id="PF00534">
    <property type="entry name" value="Glycos_transf_1"/>
    <property type="match status" value="1"/>
</dbReference>
<dbReference type="PANTHER" id="PTHR46401:SF2">
    <property type="entry name" value="GLYCOSYLTRANSFERASE WBBK-RELATED"/>
    <property type="match status" value="1"/>
</dbReference>